<comment type="caution">
    <text evidence="2">The sequence shown here is derived from an EMBL/GenBank/DDBJ whole genome shotgun (WGS) entry which is preliminary data.</text>
</comment>
<accession>A0A327QV40</accession>
<sequence length="164" mass="18910">MKYILLVFSLVLTIQTQAQQSFTVEGDVQKVLTIQFAQLRSLPQHKIDSVRILNHKLEYKKTLHNVKGVLLKDALKELVLKTDSPKWNSEFYLIGWAEDNYKVVYSWNEIFNSPTGSQTYIILSIDDTDAMQLEEKISLITTSDFATGRRFVKQLSKVVVQQVK</sequence>
<evidence type="ECO:0000313" key="3">
    <source>
        <dbReference type="Proteomes" id="UP000249547"/>
    </source>
</evidence>
<proteinExistence type="predicted"/>
<dbReference type="Proteomes" id="UP000249547">
    <property type="component" value="Unassembled WGS sequence"/>
</dbReference>
<feature type="chain" id="PRO_5016463162" description="Molybdopterin-binding protein" evidence="1">
    <location>
        <begin position="19"/>
        <end position="164"/>
    </location>
</feature>
<keyword evidence="3" id="KW-1185">Reference proteome</keyword>
<dbReference type="OrthoDB" id="5366082at2"/>
<organism evidence="2 3">
    <name type="scientific">Chitinophaga skermanii</name>
    <dbReference type="NCBI Taxonomy" id="331697"/>
    <lineage>
        <taxon>Bacteria</taxon>
        <taxon>Pseudomonadati</taxon>
        <taxon>Bacteroidota</taxon>
        <taxon>Chitinophagia</taxon>
        <taxon>Chitinophagales</taxon>
        <taxon>Chitinophagaceae</taxon>
        <taxon>Chitinophaga</taxon>
    </lineage>
</organism>
<feature type="signal peptide" evidence="1">
    <location>
        <begin position="1"/>
        <end position="18"/>
    </location>
</feature>
<name>A0A327QV40_9BACT</name>
<reference evidence="2 3" key="1">
    <citation type="submission" date="2018-06" db="EMBL/GenBank/DDBJ databases">
        <title>Genomic Encyclopedia of Archaeal and Bacterial Type Strains, Phase II (KMG-II): from individual species to whole genera.</title>
        <authorList>
            <person name="Goeker M."/>
        </authorList>
    </citation>
    <scope>NUCLEOTIDE SEQUENCE [LARGE SCALE GENOMIC DNA]</scope>
    <source>
        <strain evidence="2 3">DSM 23857</strain>
    </source>
</reference>
<evidence type="ECO:0008006" key="4">
    <source>
        <dbReference type="Google" id="ProtNLM"/>
    </source>
</evidence>
<dbReference type="SUPFAM" id="SSF56524">
    <property type="entry name" value="Oxidoreductase molybdopterin-binding domain"/>
    <property type="match status" value="1"/>
</dbReference>
<protein>
    <recommendedName>
        <fullName evidence="4">Molybdopterin-binding protein</fullName>
    </recommendedName>
</protein>
<evidence type="ECO:0000256" key="1">
    <source>
        <dbReference type="SAM" id="SignalP"/>
    </source>
</evidence>
<dbReference type="InterPro" id="IPR036374">
    <property type="entry name" value="OxRdtase_Mopterin-bd_sf"/>
</dbReference>
<dbReference type="RefSeq" id="WP_111596407.1">
    <property type="nucleotide sequence ID" value="NZ_QLLL01000002.1"/>
</dbReference>
<dbReference type="EMBL" id="QLLL01000002">
    <property type="protein sequence ID" value="RAJ08240.1"/>
    <property type="molecule type" value="Genomic_DNA"/>
</dbReference>
<keyword evidence="1" id="KW-0732">Signal</keyword>
<dbReference type="AlphaFoldDB" id="A0A327QV40"/>
<gene>
    <name evidence="2" type="ORF">LX64_00887</name>
</gene>
<evidence type="ECO:0000313" key="2">
    <source>
        <dbReference type="EMBL" id="RAJ08240.1"/>
    </source>
</evidence>